<dbReference type="RefSeq" id="WP_105795435.1">
    <property type="nucleotide sequence ID" value="NZ_JAHPLO010000020.1"/>
</dbReference>
<evidence type="ECO:0000256" key="4">
    <source>
        <dbReference type="PROSITE-ProRule" id="PRU00335"/>
    </source>
</evidence>
<dbReference type="PANTHER" id="PTHR30055">
    <property type="entry name" value="HTH-TYPE TRANSCRIPTIONAL REGULATOR RUTR"/>
    <property type="match status" value="1"/>
</dbReference>
<sequence length="477" mass="52572">MGQIRQRREASGHPEGGGNELPVARRNRELRFRQIIDAARLTFQDDGYASFSTRRVAERVGITLGNLQYYFRTRDELLRAALHAYLARRMEDYTAISVRVGMNAARRCAALIDRIFSDITETDLPKFMVQMWAFAQRDPDASALLEAMYSTYCGIFDGLLAEMHPDATEDERQVRSLTVVAQMESMAIVYSHGGYSERDLAEFARATKRTVRMIVSRAGPTRQDYMSSAFRHDGRASGARAQRGDGGGASAPGSSGTLALRMPTPSQDALYYRPTEQGKRRELKINEIVSTAATVLATEGYASFSLARVAKELGILLSALRNYFPTHDDLLRATIEALANSYLDRYEEMGRPSASSALERLCEIAADALEQGLDLRAYRLLIELYALAQHSDVALELARSGYSAYRAIFANLLREIDPSATARDCVARATLIAAQMDGVAILLSSLPKQAAAPDRVFEFVMAVTVSVARGETASDGA</sequence>
<dbReference type="PANTHER" id="PTHR30055:SF234">
    <property type="entry name" value="HTH-TYPE TRANSCRIPTIONAL REGULATOR BETI"/>
    <property type="match status" value="1"/>
</dbReference>
<evidence type="ECO:0000256" key="3">
    <source>
        <dbReference type="ARBA" id="ARBA00023163"/>
    </source>
</evidence>
<dbReference type="Proteomes" id="UP000238982">
    <property type="component" value="Unassembled WGS sequence"/>
</dbReference>
<feature type="domain" description="HTH tetR-type" evidence="6">
    <location>
        <begin position="29"/>
        <end position="89"/>
    </location>
</feature>
<dbReference type="PRINTS" id="PR00455">
    <property type="entry name" value="HTHTETR"/>
</dbReference>
<evidence type="ECO:0000256" key="5">
    <source>
        <dbReference type="SAM" id="MobiDB-lite"/>
    </source>
</evidence>
<protein>
    <submittedName>
        <fullName evidence="7">TetR/AcrR family transcriptional regulator</fullName>
    </submittedName>
</protein>
<dbReference type="SUPFAM" id="SSF46689">
    <property type="entry name" value="Homeodomain-like"/>
    <property type="match status" value="2"/>
</dbReference>
<organism evidence="7 8">
    <name type="scientific">Burkholderia multivorans</name>
    <dbReference type="NCBI Taxonomy" id="87883"/>
    <lineage>
        <taxon>Bacteria</taxon>
        <taxon>Pseudomonadati</taxon>
        <taxon>Pseudomonadota</taxon>
        <taxon>Betaproteobacteria</taxon>
        <taxon>Burkholderiales</taxon>
        <taxon>Burkholderiaceae</taxon>
        <taxon>Burkholderia</taxon>
        <taxon>Burkholderia cepacia complex</taxon>
    </lineage>
</organism>
<dbReference type="Gene3D" id="1.10.357.10">
    <property type="entry name" value="Tetracycline Repressor, domain 2"/>
    <property type="match status" value="2"/>
</dbReference>
<comment type="caution">
    <text evidence="7">The sequence shown here is derived from an EMBL/GenBank/DDBJ whole genome shotgun (WGS) entry which is preliminary data.</text>
</comment>
<dbReference type="EMBL" id="PVGH01000033">
    <property type="protein sequence ID" value="PRF64015.1"/>
    <property type="molecule type" value="Genomic_DNA"/>
</dbReference>
<feature type="region of interest" description="Disordered" evidence="5">
    <location>
        <begin position="225"/>
        <end position="262"/>
    </location>
</feature>
<dbReference type="InterPro" id="IPR036271">
    <property type="entry name" value="Tet_transcr_reg_TetR-rel_C_sf"/>
</dbReference>
<keyword evidence="3" id="KW-0804">Transcription</keyword>
<gene>
    <name evidence="7" type="ORF">C6Q15_06550</name>
</gene>
<dbReference type="GO" id="GO:0000976">
    <property type="term" value="F:transcription cis-regulatory region binding"/>
    <property type="evidence" value="ECO:0007669"/>
    <property type="project" value="TreeGrafter"/>
</dbReference>
<feature type="region of interest" description="Disordered" evidence="5">
    <location>
        <begin position="1"/>
        <end position="23"/>
    </location>
</feature>
<feature type="compositionally biased region" description="Basic and acidic residues" evidence="5">
    <location>
        <begin position="1"/>
        <end position="12"/>
    </location>
</feature>
<evidence type="ECO:0000313" key="8">
    <source>
        <dbReference type="Proteomes" id="UP000238982"/>
    </source>
</evidence>
<dbReference type="InterPro" id="IPR001647">
    <property type="entry name" value="HTH_TetR"/>
</dbReference>
<dbReference type="PROSITE" id="PS50977">
    <property type="entry name" value="HTH_TETR_2"/>
    <property type="match status" value="2"/>
</dbReference>
<feature type="DNA-binding region" description="H-T-H motif" evidence="4">
    <location>
        <begin position="52"/>
        <end position="71"/>
    </location>
</feature>
<keyword evidence="2 4" id="KW-0238">DNA-binding</keyword>
<dbReference type="InterPro" id="IPR050109">
    <property type="entry name" value="HTH-type_TetR-like_transc_reg"/>
</dbReference>
<dbReference type="GO" id="GO:0003700">
    <property type="term" value="F:DNA-binding transcription factor activity"/>
    <property type="evidence" value="ECO:0007669"/>
    <property type="project" value="TreeGrafter"/>
</dbReference>
<evidence type="ECO:0000313" key="7">
    <source>
        <dbReference type="EMBL" id="PRF64015.1"/>
    </source>
</evidence>
<reference evidence="7 8" key="1">
    <citation type="submission" date="2018-03" db="EMBL/GenBank/DDBJ databases">
        <authorList>
            <person name="Keele B.F."/>
        </authorList>
    </citation>
    <scope>NUCLEOTIDE SEQUENCE [LARGE SCALE GENOMIC DNA]</scope>
    <source>
        <strain evidence="7 8">AU19729</strain>
    </source>
</reference>
<evidence type="ECO:0000259" key="6">
    <source>
        <dbReference type="PROSITE" id="PS50977"/>
    </source>
</evidence>
<feature type="domain" description="HTH tetR-type" evidence="6">
    <location>
        <begin position="282"/>
        <end position="342"/>
    </location>
</feature>
<proteinExistence type="predicted"/>
<dbReference type="AlphaFoldDB" id="A0A2S9MXB0"/>
<dbReference type="SUPFAM" id="SSF48498">
    <property type="entry name" value="Tetracyclin repressor-like, C-terminal domain"/>
    <property type="match status" value="1"/>
</dbReference>
<name>A0A2S9MXB0_9BURK</name>
<accession>A0A2S9MXB0</accession>
<dbReference type="InterPro" id="IPR009057">
    <property type="entry name" value="Homeodomain-like_sf"/>
</dbReference>
<evidence type="ECO:0000256" key="2">
    <source>
        <dbReference type="ARBA" id="ARBA00023125"/>
    </source>
</evidence>
<dbReference type="Pfam" id="PF00440">
    <property type="entry name" value="TetR_N"/>
    <property type="match status" value="2"/>
</dbReference>
<feature type="DNA-binding region" description="H-T-H motif" evidence="4">
    <location>
        <begin position="305"/>
        <end position="324"/>
    </location>
</feature>
<keyword evidence="1" id="KW-0805">Transcription regulation</keyword>
<evidence type="ECO:0000256" key="1">
    <source>
        <dbReference type="ARBA" id="ARBA00023015"/>
    </source>
</evidence>